<evidence type="ECO:0000313" key="1">
    <source>
        <dbReference type="EMBL" id="KAI1697928.1"/>
    </source>
</evidence>
<comment type="caution">
    <text evidence="1">The sequence shown here is derived from an EMBL/GenBank/DDBJ whole genome shotgun (WGS) entry which is preliminary data.</text>
</comment>
<protein>
    <submittedName>
        <fullName evidence="1">Uncharacterized protein</fullName>
    </submittedName>
</protein>
<gene>
    <name evidence="1" type="ORF">DdX_18203</name>
</gene>
<organism evidence="1 2">
    <name type="scientific">Ditylenchus destructor</name>
    <dbReference type="NCBI Taxonomy" id="166010"/>
    <lineage>
        <taxon>Eukaryota</taxon>
        <taxon>Metazoa</taxon>
        <taxon>Ecdysozoa</taxon>
        <taxon>Nematoda</taxon>
        <taxon>Chromadorea</taxon>
        <taxon>Rhabditida</taxon>
        <taxon>Tylenchina</taxon>
        <taxon>Tylenchomorpha</taxon>
        <taxon>Sphaerularioidea</taxon>
        <taxon>Anguinidae</taxon>
        <taxon>Anguininae</taxon>
        <taxon>Ditylenchus</taxon>
    </lineage>
</organism>
<dbReference type="AlphaFoldDB" id="A0AAD4QYD2"/>
<dbReference type="Proteomes" id="UP001201812">
    <property type="component" value="Unassembled WGS sequence"/>
</dbReference>
<name>A0AAD4QYD2_9BILA</name>
<evidence type="ECO:0000313" key="2">
    <source>
        <dbReference type="Proteomes" id="UP001201812"/>
    </source>
</evidence>
<proteinExistence type="predicted"/>
<dbReference type="EMBL" id="JAKKPZ010000243">
    <property type="protein sequence ID" value="KAI1697928.1"/>
    <property type="molecule type" value="Genomic_DNA"/>
</dbReference>
<sequence>MSSYSRNDVYFNHFITQQKCGYTAPALVRLLRANVTDLYINMVDEFNKVDINHLIDELKKEFQNAVEKKCFVVTVDSYNFFRSNEPPSEFCIQNETTDEELRLIQNFETPIAPQIVALLGPQYVASCLGFDLVRQPRGQTFNRINNKCHVPLSMLHW</sequence>
<reference evidence="1" key="1">
    <citation type="submission" date="2022-01" db="EMBL/GenBank/DDBJ databases">
        <title>Genome Sequence Resource for Two Populations of Ditylenchus destructor, the Migratory Endoparasitic Phytonematode.</title>
        <authorList>
            <person name="Zhang H."/>
            <person name="Lin R."/>
            <person name="Xie B."/>
        </authorList>
    </citation>
    <scope>NUCLEOTIDE SEQUENCE</scope>
    <source>
        <strain evidence="1">BazhouSP</strain>
    </source>
</reference>
<accession>A0AAD4QYD2</accession>
<keyword evidence="2" id="KW-1185">Reference proteome</keyword>